<feature type="compositionally biased region" description="Basic and acidic residues" evidence="12">
    <location>
        <begin position="137"/>
        <end position="159"/>
    </location>
</feature>
<keyword evidence="10" id="KW-0472">Membrane</keyword>
<evidence type="ECO:0000256" key="2">
    <source>
        <dbReference type="ARBA" id="ARBA00022692"/>
    </source>
</evidence>
<keyword evidence="8" id="KW-0496">Mitochondrion</keyword>
<dbReference type="Gene3D" id="3.40.50.300">
    <property type="entry name" value="P-loop containing nucleotide triphosphate hydrolases"/>
    <property type="match status" value="1"/>
</dbReference>
<proteinExistence type="predicted"/>
<evidence type="ECO:0000313" key="15">
    <source>
        <dbReference type="Proteomes" id="UP000092154"/>
    </source>
</evidence>
<name>A0A1B7N6J5_9AGAM</name>
<evidence type="ECO:0000256" key="4">
    <source>
        <dbReference type="ARBA" id="ARBA00022787"/>
    </source>
</evidence>
<dbReference type="PANTHER" id="PTHR10465">
    <property type="entry name" value="TRANSMEMBRANE GTPASE FZO1"/>
    <property type="match status" value="1"/>
</dbReference>
<dbReference type="InterPro" id="IPR030381">
    <property type="entry name" value="G_DYNAMIN_dom"/>
</dbReference>
<keyword evidence="5" id="KW-0378">Hydrolase</keyword>
<protein>
    <recommendedName>
        <fullName evidence="13">Dynamin-type G domain-containing protein</fullName>
    </recommendedName>
</protein>
<dbReference type="GO" id="GO:0005741">
    <property type="term" value="C:mitochondrial outer membrane"/>
    <property type="evidence" value="ECO:0007669"/>
    <property type="project" value="UniProtKB-SubCell"/>
</dbReference>
<evidence type="ECO:0000256" key="1">
    <source>
        <dbReference type="ARBA" id="ARBA00004374"/>
    </source>
</evidence>
<dbReference type="GO" id="GO:0051646">
    <property type="term" value="P:mitochondrion localization"/>
    <property type="evidence" value="ECO:0007669"/>
    <property type="project" value="TreeGrafter"/>
</dbReference>
<keyword evidence="2" id="KW-0812">Transmembrane</keyword>
<evidence type="ECO:0000256" key="6">
    <source>
        <dbReference type="ARBA" id="ARBA00022989"/>
    </source>
</evidence>
<feature type="region of interest" description="Disordered" evidence="12">
    <location>
        <begin position="1"/>
        <end position="23"/>
    </location>
</feature>
<keyword evidence="9" id="KW-0342">GTP-binding</keyword>
<dbReference type="Pfam" id="PF00350">
    <property type="entry name" value="Dynamin_N"/>
    <property type="match status" value="1"/>
</dbReference>
<dbReference type="STRING" id="1314800.A0A1B7N6J5"/>
<keyword evidence="4" id="KW-1000">Mitochondrion outer membrane</keyword>
<dbReference type="AlphaFoldDB" id="A0A1B7N6J5"/>
<dbReference type="Proteomes" id="UP000092154">
    <property type="component" value="Unassembled WGS sequence"/>
</dbReference>
<dbReference type="PANTHER" id="PTHR10465:SF0">
    <property type="entry name" value="SARCALUMENIN"/>
    <property type="match status" value="1"/>
</dbReference>
<dbReference type="GO" id="GO:0008053">
    <property type="term" value="P:mitochondrial fusion"/>
    <property type="evidence" value="ECO:0007669"/>
    <property type="project" value="TreeGrafter"/>
</dbReference>
<comment type="subcellular location">
    <subcellularLocation>
        <location evidence="1">Mitochondrion outer membrane</location>
        <topology evidence="1">Multi-pass membrane protein</topology>
    </subcellularLocation>
</comment>
<sequence length="876" mass="96272">MAQSYFSVPVQSSSSSAKEPSLSSFCGEKHLKVEDVQEAYIEQKDRLVGAIDSTKSILGELRQFNKEEWVVRYPTLHEQPVAEPSSISKAKPRRSLRHSLSFADDPDNRTEVLYTPVREGLTRAVTLASIADAQEENDVKTADEGADLSGKETSEEERLIPPSKCGDFNILRLDLKLGSHSSTTSPAALVSHLEKGSIASLLDERIGASVNHIDKLRLRVEDTSSKVLVTGDLNAGKSTFVNALLRREVMPIDQQPCTTAFCEVHDAAENNGKEEVHIIKEGAVYNILDESTFSRAQLADLETIVADNEGLQPVLKIYLADCRAPSESLLNNGVVDISLIDAPGLNRDSLKTTALFTRQEEIDVVVFVVSAENHFTLSSKEFLWNASNEKAYLFIVVNKFEQIKNKEKCKRLVLEQIKQLSPRTYEDAEDLVHFVDSASALRPYTANPAFDDLESSLRSFVLVKRSKSKLQPVSTYLSNLLSDIDLLVGANAIVAQADLDRAKDDLKRVKPVLEKMKGNHDFLEESLESVEELGAAKTSDRTKVILSSAIERVGQGQPGVDLISLPAFPGFLRILDYARDVKMALLASLDAAVKLAEDEARVITSAGVKEVGELGEANLPEGVEKSRRVFMPEAMFSLRGGKKGLRRRSSSTATAVVAGGVHNLGIGLAQRVDILDTSFFDIFDFQHRLWLHFGDGKKEVDDETGPSTALSIVSVGVGALTMVGGQTFGVRGIIDGIVRIAELFENETARKWAAPVMGAFVIGATAYFVCELPNTIPNTIGRRIRASLVTVDENATENELFVNAHAGRVSRETRKVLRLASWDLRERFRAALEENGKEVKNAEEMEKKAMRALEYFRDVEAKTGVIRDDAGLISAL</sequence>
<dbReference type="PROSITE" id="PS51718">
    <property type="entry name" value="G_DYNAMIN_2"/>
    <property type="match status" value="1"/>
</dbReference>
<dbReference type="SUPFAM" id="SSF52540">
    <property type="entry name" value="P-loop containing nucleoside triphosphate hydrolases"/>
    <property type="match status" value="1"/>
</dbReference>
<dbReference type="InParanoid" id="A0A1B7N6J5"/>
<dbReference type="FunFam" id="3.40.50.300:FF:000638">
    <property type="entry name" value="Transmembrane GTPase Fzo1, putative"/>
    <property type="match status" value="1"/>
</dbReference>
<reference evidence="14 15" key="1">
    <citation type="submission" date="2016-06" db="EMBL/GenBank/DDBJ databases">
        <title>Comparative genomics of the ectomycorrhizal sister species Rhizopogon vinicolor and Rhizopogon vesiculosus (Basidiomycota: Boletales) reveals a divergence of the mating type B locus.</title>
        <authorList>
            <consortium name="DOE Joint Genome Institute"/>
            <person name="Mujic A.B."/>
            <person name="Kuo A."/>
            <person name="Tritt A."/>
            <person name="Lipzen A."/>
            <person name="Chen C."/>
            <person name="Johnson J."/>
            <person name="Sharma A."/>
            <person name="Barry K."/>
            <person name="Grigoriev I.V."/>
            <person name="Spatafora J.W."/>
        </authorList>
    </citation>
    <scope>NUCLEOTIDE SEQUENCE [LARGE SCALE GENOMIC DNA]</scope>
    <source>
        <strain evidence="14 15">AM-OR11-026</strain>
    </source>
</reference>
<keyword evidence="6" id="KW-1133">Transmembrane helix</keyword>
<dbReference type="OrthoDB" id="9984778at2759"/>
<evidence type="ECO:0000256" key="5">
    <source>
        <dbReference type="ARBA" id="ARBA00022801"/>
    </source>
</evidence>
<dbReference type="GO" id="GO:0003924">
    <property type="term" value="F:GTPase activity"/>
    <property type="evidence" value="ECO:0007669"/>
    <property type="project" value="InterPro"/>
</dbReference>
<evidence type="ECO:0000313" key="14">
    <source>
        <dbReference type="EMBL" id="OAX40441.1"/>
    </source>
</evidence>
<dbReference type="FunCoup" id="A0A1B7N6J5">
    <property type="interactions" value="45"/>
</dbReference>
<keyword evidence="15" id="KW-1185">Reference proteome</keyword>
<dbReference type="InterPro" id="IPR045063">
    <property type="entry name" value="Dynamin_N"/>
</dbReference>
<comment type="catalytic activity">
    <reaction evidence="11">
        <text>GTP + H2O = GDP + phosphate + H(+)</text>
        <dbReference type="Rhea" id="RHEA:19669"/>
        <dbReference type="ChEBI" id="CHEBI:15377"/>
        <dbReference type="ChEBI" id="CHEBI:15378"/>
        <dbReference type="ChEBI" id="CHEBI:37565"/>
        <dbReference type="ChEBI" id="CHEBI:43474"/>
        <dbReference type="ChEBI" id="CHEBI:58189"/>
    </reaction>
</comment>
<keyword evidence="7" id="KW-0175">Coiled coil</keyword>
<feature type="region of interest" description="Disordered" evidence="12">
    <location>
        <begin position="135"/>
        <end position="159"/>
    </location>
</feature>
<evidence type="ECO:0000256" key="9">
    <source>
        <dbReference type="ARBA" id="ARBA00023134"/>
    </source>
</evidence>
<evidence type="ECO:0000256" key="8">
    <source>
        <dbReference type="ARBA" id="ARBA00023128"/>
    </source>
</evidence>
<evidence type="ECO:0000256" key="7">
    <source>
        <dbReference type="ARBA" id="ARBA00023054"/>
    </source>
</evidence>
<evidence type="ECO:0000259" key="13">
    <source>
        <dbReference type="PROSITE" id="PS51718"/>
    </source>
</evidence>
<evidence type="ECO:0000256" key="11">
    <source>
        <dbReference type="ARBA" id="ARBA00048548"/>
    </source>
</evidence>
<dbReference type="EMBL" id="KV448212">
    <property type="protein sequence ID" value="OAX40441.1"/>
    <property type="molecule type" value="Genomic_DNA"/>
</dbReference>
<dbReference type="GO" id="GO:0005525">
    <property type="term" value="F:GTP binding"/>
    <property type="evidence" value="ECO:0007669"/>
    <property type="project" value="UniProtKB-KW"/>
</dbReference>
<dbReference type="InterPro" id="IPR027417">
    <property type="entry name" value="P-loop_NTPase"/>
</dbReference>
<accession>A0A1B7N6J5</accession>
<gene>
    <name evidence="14" type="ORF">K503DRAFT_737582</name>
</gene>
<evidence type="ECO:0000256" key="12">
    <source>
        <dbReference type="SAM" id="MobiDB-lite"/>
    </source>
</evidence>
<evidence type="ECO:0000256" key="3">
    <source>
        <dbReference type="ARBA" id="ARBA00022741"/>
    </source>
</evidence>
<feature type="domain" description="Dynamin-type G" evidence="13">
    <location>
        <begin position="221"/>
        <end position="491"/>
    </location>
</feature>
<keyword evidence="3" id="KW-0547">Nucleotide-binding</keyword>
<organism evidence="14 15">
    <name type="scientific">Rhizopogon vinicolor AM-OR11-026</name>
    <dbReference type="NCBI Taxonomy" id="1314800"/>
    <lineage>
        <taxon>Eukaryota</taxon>
        <taxon>Fungi</taxon>
        <taxon>Dikarya</taxon>
        <taxon>Basidiomycota</taxon>
        <taxon>Agaricomycotina</taxon>
        <taxon>Agaricomycetes</taxon>
        <taxon>Agaricomycetidae</taxon>
        <taxon>Boletales</taxon>
        <taxon>Suillineae</taxon>
        <taxon>Rhizopogonaceae</taxon>
        <taxon>Rhizopogon</taxon>
    </lineage>
</organism>
<dbReference type="InterPro" id="IPR027094">
    <property type="entry name" value="Mitofusin_fam"/>
</dbReference>
<evidence type="ECO:0000256" key="10">
    <source>
        <dbReference type="ARBA" id="ARBA00023136"/>
    </source>
</evidence>